<feature type="compositionally biased region" description="Polar residues" evidence="1">
    <location>
        <begin position="124"/>
        <end position="135"/>
    </location>
</feature>
<sequence length="325" mass="35126">MLTRSHVAAFSEPFRSGACFTQSAATPLLLPISRHFPASTCTCSPPHRRSEASSPVDPLPVPERRDAVRSNQNTTDMASPRRRAQKQPLSSSHHLAASFGAGPVVVKAREHPLLTRAPGPAVIDQSSGEPITSGPSGEALRRAERHVRASRPIGTRRTARLERPRRECTSRPAGRMAVMRQRPTCRLLSFSCLHKLAPTGLSTGPAGMPLARDSTPPLLLLLLLLLLLTCHRGVSARWGHYNELADDEDVQLLGVDRLGKWCSLLCWPREAPTASQAGVNVPAAAAIEAKRAQSCDAGRIDASMHKQVDGNREPVEAQTSLQMDG</sequence>
<name>A0A448XMD2_9PLAT</name>
<dbReference type="Proteomes" id="UP000784294">
    <property type="component" value="Unassembled WGS sequence"/>
</dbReference>
<feature type="region of interest" description="Disordered" evidence="1">
    <location>
        <begin position="303"/>
        <end position="325"/>
    </location>
</feature>
<evidence type="ECO:0000256" key="1">
    <source>
        <dbReference type="SAM" id="MobiDB-lite"/>
    </source>
</evidence>
<feature type="region of interest" description="Disordered" evidence="1">
    <location>
        <begin position="41"/>
        <end position="93"/>
    </location>
</feature>
<evidence type="ECO:0000313" key="2">
    <source>
        <dbReference type="EMBL" id="VEL40190.1"/>
    </source>
</evidence>
<feature type="compositionally biased region" description="Basic and acidic residues" evidence="1">
    <location>
        <begin position="303"/>
        <end position="315"/>
    </location>
</feature>
<organism evidence="2 3">
    <name type="scientific">Protopolystoma xenopodis</name>
    <dbReference type="NCBI Taxonomy" id="117903"/>
    <lineage>
        <taxon>Eukaryota</taxon>
        <taxon>Metazoa</taxon>
        <taxon>Spiralia</taxon>
        <taxon>Lophotrochozoa</taxon>
        <taxon>Platyhelminthes</taxon>
        <taxon>Monogenea</taxon>
        <taxon>Polyopisthocotylea</taxon>
        <taxon>Polystomatidea</taxon>
        <taxon>Polystomatidae</taxon>
        <taxon>Protopolystoma</taxon>
    </lineage>
</organism>
<protein>
    <submittedName>
        <fullName evidence="2">Uncharacterized protein</fullName>
    </submittedName>
</protein>
<feature type="region of interest" description="Disordered" evidence="1">
    <location>
        <begin position="118"/>
        <end position="170"/>
    </location>
</feature>
<dbReference type="EMBL" id="CAAALY010263993">
    <property type="protein sequence ID" value="VEL40190.1"/>
    <property type="molecule type" value="Genomic_DNA"/>
</dbReference>
<dbReference type="AlphaFoldDB" id="A0A448XMD2"/>
<gene>
    <name evidence="2" type="ORF">PXEA_LOCUS33630</name>
</gene>
<proteinExistence type="predicted"/>
<accession>A0A448XMD2</accession>
<evidence type="ECO:0000313" key="3">
    <source>
        <dbReference type="Proteomes" id="UP000784294"/>
    </source>
</evidence>
<reference evidence="2" key="1">
    <citation type="submission" date="2018-11" db="EMBL/GenBank/DDBJ databases">
        <authorList>
            <consortium name="Pathogen Informatics"/>
        </authorList>
    </citation>
    <scope>NUCLEOTIDE SEQUENCE</scope>
</reference>
<keyword evidence="3" id="KW-1185">Reference proteome</keyword>
<comment type="caution">
    <text evidence="2">The sequence shown here is derived from an EMBL/GenBank/DDBJ whole genome shotgun (WGS) entry which is preliminary data.</text>
</comment>
<feature type="compositionally biased region" description="Basic and acidic residues" evidence="1">
    <location>
        <begin position="159"/>
        <end position="169"/>
    </location>
</feature>